<accession>A0A3S5BLY1</accession>
<dbReference type="SUPFAM" id="SSF54001">
    <property type="entry name" value="Cysteine proteinases"/>
    <property type="match status" value="1"/>
</dbReference>
<reference evidence="3" key="1">
    <citation type="submission" date="2018-11" db="EMBL/GenBank/DDBJ databases">
        <authorList>
            <consortium name="Pathogen Informatics"/>
        </authorList>
    </citation>
    <scope>NUCLEOTIDE SEQUENCE</scope>
</reference>
<dbReference type="AlphaFoldDB" id="A0A3S5BLY1"/>
<dbReference type="Pfam" id="PF00443">
    <property type="entry name" value="UCH"/>
    <property type="match status" value="1"/>
</dbReference>
<gene>
    <name evidence="3" type="ORF">PXEA_LOCUS2135</name>
</gene>
<organism evidence="3 4">
    <name type="scientific">Protopolystoma xenopodis</name>
    <dbReference type="NCBI Taxonomy" id="117903"/>
    <lineage>
        <taxon>Eukaryota</taxon>
        <taxon>Metazoa</taxon>
        <taxon>Spiralia</taxon>
        <taxon>Lophotrochozoa</taxon>
        <taxon>Platyhelminthes</taxon>
        <taxon>Monogenea</taxon>
        <taxon>Polyopisthocotylea</taxon>
        <taxon>Polystomatidea</taxon>
        <taxon>Polystomatidae</taxon>
        <taxon>Protopolystoma</taxon>
    </lineage>
</organism>
<feature type="domain" description="Peptidase C19 ubiquitin carboxyl-terminal hydrolase" evidence="2">
    <location>
        <begin position="10"/>
        <end position="58"/>
    </location>
</feature>
<sequence length="167" mass="18677">MRKPTGNTVLDRRCDRFKGCQQQDAQEFLVVLLDLLHEELKSDSHLDSDLAKLACRNNTVITTLANDVSAAVPIKTTFALTSSPDTTTSHQTLSKSHSVPFTSPSFTETALLRSPRIRSSEATPDLVLDQQKDLEAAKEVCFKWIDVEIINRLTSRLILTYFPQDAD</sequence>
<dbReference type="EMBL" id="CAAALY010004529">
    <property type="protein sequence ID" value="VEL08695.1"/>
    <property type="molecule type" value="Genomic_DNA"/>
</dbReference>
<dbReference type="InterPro" id="IPR001394">
    <property type="entry name" value="Peptidase_C19_UCH"/>
</dbReference>
<evidence type="ECO:0000313" key="3">
    <source>
        <dbReference type="EMBL" id="VEL08695.1"/>
    </source>
</evidence>
<evidence type="ECO:0000256" key="1">
    <source>
        <dbReference type="SAM" id="MobiDB-lite"/>
    </source>
</evidence>
<dbReference type="Proteomes" id="UP000784294">
    <property type="component" value="Unassembled WGS sequence"/>
</dbReference>
<evidence type="ECO:0000259" key="2">
    <source>
        <dbReference type="Pfam" id="PF00443"/>
    </source>
</evidence>
<comment type="caution">
    <text evidence="3">The sequence shown here is derived from an EMBL/GenBank/DDBJ whole genome shotgun (WGS) entry which is preliminary data.</text>
</comment>
<name>A0A3S5BLY1_9PLAT</name>
<proteinExistence type="predicted"/>
<dbReference type="GO" id="GO:0004843">
    <property type="term" value="F:cysteine-type deubiquitinase activity"/>
    <property type="evidence" value="ECO:0007669"/>
    <property type="project" value="InterPro"/>
</dbReference>
<dbReference type="CDD" id="cd02257">
    <property type="entry name" value="Peptidase_C19"/>
    <property type="match status" value="1"/>
</dbReference>
<dbReference type="InterPro" id="IPR038765">
    <property type="entry name" value="Papain-like_cys_pep_sf"/>
</dbReference>
<protein>
    <recommendedName>
        <fullName evidence="2">Peptidase C19 ubiquitin carboxyl-terminal hydrolase domain-containing protein</fullName>
    </recommendedName>
</protein>
<keyword evidence="4" id="KW-1185">Reference proteome</keyword>
<dbReference type="Gene3D" id="3.90.70.10">
    <property type="entry name" value="Cysteine proteinases"/>
    <property type="match status" value="1"/>
</dbReference>
<dbReference type="GO" id="GO:0016579">
    <property type="term" value="P:protein deubiquitination"/>
    <property type="evidence" value="ECO:0007669"/>
    <property type="project" value="InterPro"/>
</dbReference>
<evidence type="ECO:0000313" key="4">
    <source>
        <dbReference type="Proteomes" id="UP000784294"/>
    </source>
</evidence>
<feature type="region of interest" description="Disordered" evidence="1">
    <location>
        <begin position="83"/>
        <end position="102"/>
    </location>
</feature>